<accession>A0A1V8T3H0</accession>
<dbReference type="InterPro" id="IPR008942">
    <property type="entry name" value="ENTH_VHS"/>
</dbReference>
<comment type="caution">
    <text evidence="3">The sequence shown here is derived from an EMBL/GenBank/DDBJ whole genome shotgun (WGS) entry which is preliminary data.</text>
</comment>
<organism evidence="3 4">
    <name type="scientific">Cryoendolithus antarcticus</name>
    <dbReference type="NCBI Taxonomy" id="1507870"/>
    <lineage>
        <taxon>Eukaryota</taxon>
        <taxon>Fungi</taxon>
        <taxon>Dikarya</taxon>
        <taxon>Ascomycota</taxon>
        <taxon>Pezizomycotina</taxon>
        <taxon>Dothideomycetes</taxon>
        <taxon>Dothideomycetidae</taxon>
        <taxon>Cladosporiales</taxon>
        <taxon>Cladosporiaceae</taxon>
        <taxon>Cryoendolithus</taxon>
    </lineage>
</organism>
<dbReference type="SUPFAM" id="SSF89009">
    <property type="entry name" value="GAT-like domain"/>
    <property type="match status" value="1"/>
</dbReference>
<evidence type="ECO:0000313" key="4">
    <source>
        <dbReference type="Proteomes" id="UP000192596"/>
    </source>
</evidence>
<dbReference type="STRING" id="1507870.A0A1V8T3H0"/>
<feature type="compositionally biased region" description="Polar residues" evidence="1">
    <location>
        <begin position="409"/>
        <end position="455"/>
    </location>
</feature>
<dbReference type="InParanoid" id="A0A1V8T3H0"/>
<feature type="region of interest" description="Disordered" evidence="1">
    <location>
        <begin position="1"/>
        <end position="30"/>
    </location>
</feature>
<dbReference type="SUPFAM" id="SSF48464">
    <property type="entry name" value="ENTH/VHS domain"/>
    <property type="match status" value="1"/>
</dbReference>
<dbReference type="InterPro" id="IPR038425">
    <property type="entry name" value="GAT_sf"/>
</dbReference>
<dbReference type="Pfam" id="PF03127">
    <property type="entry name" value="GAT"/>
    <property type="match status" value="1"/>
</dbReference>
<proteinExistence type="predicted"/>
<dbReference type="Gene3D" id="1.20.58.160">
    <property type="match status" value="1"/>
</dbReference>
<dbReference type="CDD" id="cd21383">
    <property type="entry name" value="GAT_GGA_Tom1-like"/>
    <property type="match status" value="1"/>
</dbReference>
<evidence type="ECO:0000313" key="3">
    <source>
        <dbReference type="EMBL" id="OQO05956.1"/>
    </source>
</evidence>
<dbReference type="Proteomes" id="UP000192596">
    <property type="component" value="Unassembled WGS sequence"/>
</dbReference>
<dbReference type="InterPro" id="IPR004152">
    <property type="entry name" value="GAT_dom"/>
</dbReference>
<dbReference type="Gene3D" id="1.25.40.90">
    <property type="match status" value="1"/>
</dbReference>
<keyword evidence="4" id="KW-1185">Reference proteome</keyword>
<gene>
    <name evidence="3" type="ORF">B0A48_10052</name>
</gene>
<protein>
    <recommendedName>
        <fullName evidence="2">GAT domain-containing protein</fullName>
    </recommendedName>
</protein>
<dbReference type="EMBL" id="NAJO01000018">
    <property type="protein sequence ID" value="OQO05956.1"/>
    <property type="molecule type" value="Genomic_DNA"/>
</dbReference>
<dbReference type="OrthoDB" id="5393057at2759"/>
<reference evidence="4" key="1">
    <citation type="submission" date="2017-03" db="EMBL/GenBank/DDBJ databases">
        <title>Genomes of endolithic fungi from Antarctica.</title>
        <authorList>
            <person name="Coleine C."/>
            <person name="Masonjones S."/>
            <person name="Stajich J.E."/>
        </authorList>
    </citation>
    <scope>NUCLEOTIDE SEQUENCE [LARGE SCALE GENOMIC DNA]</scope>
    <source>
        <strain evidence="4">CCFEE 5527</strain>
    </source>
</reference>
<dbReference type="GO" id="GO:0035091">
    <property type="term" value="F:phosphatidylinositol binding"/>
    <property type="evidence" value="ECO:0007669"/>
    <property type="project" value="InterPro"/>
</dbReference>
<evidence type="ECO:0000256" key="1">
    <source>
        <dbReference type="SAM" id="MobiDB-lite"/>
    </source>
</evidence>
<dbReference type="AlphaFoldDB" id="A0A1V8T3H0"/>
<dbReference type="GO" id="GO:0043130">
    <property type="term" value="F:ubiquitin binding"/>
    <property type="evidence" value="ECO:0007669"/>
    <property type="project" value="InterPro"/>
</dbReference>
<feature type="domain" description="GAT" evidence="2">
    <location>
        <begin position="205"/>
        <end position="294"/>
    </location>
</feature>
<name>A0A1V8T3H0_9PEZI</name>
<evidence type="ECO:0000259" key="2">
    <source>
        <dbReference type="PROSITE" id="PS50909"/>
    </source>
</evidence>
<feature type="compositionally biased region" description="Polar residues" evidence="1">
    <location>
        <begin position="482"/>
        <end position="497"/>
    </location>
</feature>
<feature type="compositionally biased region" description="Polar residues" evidence="1">
    <location>
        <begin position="329"/>
        <end position="341"/>
    </location>
</feature>
<dbReference type="PROSITE" id="PS50909">
    <property type="entry name" value="GAT"/>
    <property type="match status" value="1"/>
</dbReference>
<feature type="region of interest" description="Disordered" evidence="1">
    <location>
        <begin position="302"/>
        <end position="509"/>
    </location>
</feature>
<sequence length="555" mass="60177">MKRFTTLLNRTRSPNSDSLQLENSPVDSPEANASRSIRLFCESTPNANRDDDYLHLPSIVEAAESSPAAAAAAALQIKKYLAKEYSSKPSVQYNSIMLVRILADNPGPTFTRCFDPPFVKTVKELLRGCKDGSTQQILRETLDALEVNKIGDEGVAGLIAMWRKEKGMAGSMHTARPMQGATMNGGGRFRRHDSQHDFMTKNQLPSPQELASRVEEAKNTSKILLQLLQSTPKEEILNSELAREFNERCQSAQRNMQQFIGCDNPTPDDDTMLTLIETNEQLSLAGSRYQRVLLEARRALGINQSPPPDAVDNVSGPFATPAASHEQSESLFASAPTQRQPRNGFGAATTGNGRDQEVYQAPPGPPPQQQSQRPYSNDPASTGPTNDPFADPVDREATPNAATGFNAPPLTSRNPARTQESYASTPSPYNNTTRHNTTELNNAYTSSLYDPSSPVSPIGPNLGPHNNAGPTPAWNDVPLANAPQSNVPQSNAPQSNAPRDATAWGAQARQSVAEIDGHCTIGRNDAQYGIREVEARKANRRSRVDVAGTGGLRGV</sequence>